<protein>
    <submittedName>
        <fullName evidence="2">Hypothetical conserved protein</fullName>
    </submittedName>
</protein>
<dbReference type="InterPro" id="IPR000462">
    <property type="entry name" value="CDP-OH_P_trans"/>
</dbReference>
<dbReference type="Pfam" id="PF01066">
    <property type="entry name" value="CDP-OH_P_transf"/>
    <property type="match status" value="1"/>
</dbReference>
<evidence type="ECO:0000256" key="1">
    <source>
        <dbReference type="SAM" id="Phobius"/>
    </source>
</evidence>
<dbReference type="GO" id="GO:0008654">
    <property type="term" value="P:phospholipid biosynthetic process"/>
    <property type="evidence" value="ECO:0007669"/>
    <property type="project" value="InterPro"/>
</dbReference>
<dbReference type="AlphaFoldDB" id="H5SJI5"/>
<name>H5SJI5_9BACT</name>
<keyword evidence="1" id="KW-1133">Transmembrane helix</keyword>
<dbReference type="EMBL" id="AP011743">
    <property type="protein sequence ID" value="BAL56321.1"/>
    <property type="molecule type" value="Genomic_DNA"/>
</dbReference>
<feature type="transmembrane region" description="Helical" evidence="1">
    <location>
        <begin position="74"/>
        <end position="107"/>
    </location>
</feature>
<reference evidence="2" key="2">
    <citation type="journal article" date="2012" name="PLoS ONE">
        <title>A Deeply Branching Thermophilic Bacterium with an Ancient Acetyl-CoA Pathway Dominates a Subsurface Ecosystem.</title>
        <authorList>
            <person name="Takami H."/>
            <person name="Noguchi H."/>
            <person name="Takaki Y."/>
            <person name="Uchiyama I."/>
            <person name="Toyoda A."/>
            <person name="Nishi S."/>
            <person name="Chee G.-J."/>
            <person name="Arai W."/>
            <person name="Nunoura T."/>
            <person name="Itoh T."/>
            <person name="Hattori M."/>
            <person name="Takai K."/>
        </authorList>
    </citation>
    <scope>NUCLEOTIDE SEQUENCE</scope>
</reference>
<keyword evidence="1" id="KW-0812">Transmembrane</keyword>
<dbReference type="InterPro" id="IPR043130">
    <property type="entry name" value="CDP-OH_PTrfase_TM_dom"/>
</dbReference>
<dbReference type="GO" id="GO:0016020">
    <property type="term" value="C:membrane"/>
    <property type="evidence" value="ECO:0007669"/>
    <property type="project" value="InterPro"/>
</dbReference>
<sequence>MMHAKTLADLLTASRFFCGLYLIWLGLQKNSLEAAMVTLWLAWVTDLIDGAIARRDPRQIHTFMSDHDLTADMTLSFGCWCYLALAGFISVEVALGYIALVALSLWYFKALHLRWAVQVPPYFGMLLVAVTQVPPYGALLIGWLLFVVIVIWPRFSKKVVPEFLTGMRNLWRTRRY</sequence>
<accession>H5SJI5</accession>
<feature type="transmembrane region" description="Helical" evidence="1">
    <location>
        <begin position="7"/>
        <end position="27"/>
    </location>
</feature>
<keyword evidence="1" id="KW-0472">Membrane</keyword>
<feature type="transmembrane region" description="Helical" evidence="1">
    <location>
        <begin position="127"/>
        <end position="152"/>
    </location>
</feature>
<evidence type="ECO:0000313" key="2">
    <source>
        <dbReference type="EMBL" id="BAL56321.1"/>
    </source>
</evidence>
<dbReference type="GO" id="GO:0016780">
    <property type="term" value="F:phosphotransferase activity, for other substituted phosphate groups"/>
    <property type="evidence" value="ECO:0007669"/>
    <property type="project" value="InterPro"/>
</dbReference>
<dbReference type="Gene3D" id="1.20.120.1760">
    <property type="match status" value="1"/>
</dbReference>
<proteinExistence type="predicted"/>
<organism evidence="2">
    <name type="scientific">uncultured Acetothermia bacterium</name>
    <dbReference type="NCBI Taxonomy" id="236499"/>
    <lineage>
        <taxon>Bacteria</taxon>
        <taxon>Candidatus Bipolaricaulota</taxon>
        <taxon>environmental samples</taxon>
    </lineage>
</organism>
<reference evidence="2" key="1">
    <citation type="journal article" date="2005" name="Environ. Microbiol.">
        <title>Genetic and functional properties of uncultivated thermophilic crenarchaeotes from a subsurface gold mine as revealed by analysis of genome fragments.</title>
        <authorList>
            <person name="Nunoura T."/>
            <person name="Hirayama H."/>
            <person name="Takami H."/>
            <person name="Oida H."/>
            <person name="Nishi S."/>
            <person name="Shimamura S."/>
            <person name="Suzuki Y."/>
            <person name="Inagaki F."/>
            <person name="Takai K."/>
            <person name="Nealson K.H."/>
            <person name="Horikoshi K."/>
        </authorList>
    </citation>
    <scope>NUCLEOTIDE SEQUENCE</scope>
</reference>
<gene>
    <name evidence="2" type="ORF">HGMM_F36B04C24</name>
</gene>